<comment type="caution">
    <text evidence="2">The sequence shown here is derived from an EMBL/GenBank/DDBJ whole genome shotgun (WGS) entry which is preliminary data.</text>
</comment>
<dbReference type="PANTHER" id="PTHR16134:SF119">
    <property type="entry name" value="AT02038P-RELATED"/>
    <property type="match status" value="1"/>
</dbReference>
<sequence length="932" mass="104075">MPALSAAAKVFNIPELSEIILQDFTPPDFAQCILVCKSFASVFTPILWHTIALKQDHQHAWFSTSPEVQEALRKNARFVQVIRVRSCKSLVPFLKLVEEEEEEVGRGGGGGGGGGGKVMPRLHTLQFPVYNRSLRSYESDDLLPDPVLLSEQRQQGVSSTAAAAGATWTRTPTRDWLRYNGMFLMRRRYFIDRLYRQRQLHALQQQRVARQQRLEAWKITNDPNYITVQLKKKGEKVAQMEQECLLLERKFPTVAMGLGPISIGQDLDLLRSKIRETKEDMEKLRRTSLPPPSGAGLTSSDDSYSNNSNHSIGLWTEGESGFRMGYEKSDEVILEQFLGRFPHLQTLMTTSLPFLSHGVIRAVVESATLRSLSLTIYHASLPAQVANVHTLLNTCPPNLEILRLSFMDKDDGTVDMMSGTAHSRNRDSTATATATLPPAEMFETSTSSSAAGPTTTTSNNIRSKDGGNMSLDLVRVSIQRAGPMRYLRRLFIEGTLGDPALTKSSTIDHPSADSQTWVAFLERCPNLLTLSLGGCSVMVLPEVGQSLKLYCPRLEDFAVGHKSYLGTPSYEHLDPNLAILLSSLTGLKRLRIDTFALETSSQVLGVIQHRFTESLTEISLNDCKYLRLRFLAESHSIFSLLQALKNIESLDLLPSGEIFHSFEHTLGCSRFVSEVFSKPWTCQGSLRVLRINIDGVLRKPSSYSLTREQDLETSQSLQRRACQFLGSFPQLEELSLGVLTSAARQKATARWPCGFGHGYSDKDMDDDLDDTSLFAPSAEDHEQGPVYGAFKFVGIQSTCLALSLTHGLDLMSGLKHLKIFNVARMDHLIETEEVEFMMDQWPKLEFVPGLLREGWFQGEPGRPEAERVERRRQIPELVMKLASKPEPLRTLAINVHHIHELTSGSFLSAFLYNCLLAYHEQSSSSSSSSPSI</sequence>
<dbReference type="PANTHER" id="PTHR16134">
    <property type="entry name" value="F-BOX/TPR REPEAT PROTEIN POF3"/>
    <property type="match status" value="1"/>
</dbReference>
<reference evidence="2" key="1">
    <citation type="journal article" date="2020" name="Fungal Divers.">
        <title>Resolving the Mortierellaceae phylogeny through synthesis of multi-gene phylogenetics and phylogenomics.</title>
        <authorList>
            <person name="Vandepol N."/>
            <person name="Liber J."/>
            <person name="Desiro A."/>
            <person name="Na H."/>
            <person name="Kennedy M."/>
            <person name="Barry K."/>
            <person name="Grigoriev I.V."/>
            <person name="Miller A.N."/>
            <person name="O'Donnell K."/>
            <person name="Stajich J.E."/>
            <person name="Bonito G."/>
        </authorList>
    </citation>
    <scope>NUCLEOTIDE SEQUENCE</scope>
    <source>
        <strain evidence="2">NRRL 2591</strain>
    </source>
</reference>
<evidence type="ECO:0000313" key="2">
    <source>
        <dbReference type="EMBL" id="KAF9549196.1"/>
    </source>
</evidence>
<dbReference type="Gene3D" id="3.80.10.10">
    <property type="entry name" value="Ribonuclease Inhibitor"/>
    <property type="match status" value="1"/>
</dbReference>
<evidence type="ECO:0008006" key="4">
    <source>
        <dbReference type="Google" id="ProtNLM"/>
    </source>
</evidence>
<feature type="region of interest" description="Disordered" evidence="1">
    <location>
        <begin position="442"/>
        <end position="464"/>
    </location>
</feature>
<organism evidence="2 3">
    <name type="scientific">Mortierella hygrophila</name>
    <dbReference type="NCBI Taxonomy" id="979708"/>
    <lineage>
        <taxon>Eukaryota</taxon>
        <taxon>Fungi</taxon>
        <taxon>Fungi incertae sedis</taxon>
        <taxon>Mucoromycota</taxon>
        <taxon>Mortierellomycotina</taxon>
        <taxon>Mortierellomycetes</taxon>
        <taxon>Mortierellales</taxon>
        <taxon>Mortierellaceae</taxon>
        <taxon>Mortierella</taxon>
    </lineage>
</organism>
<name>A0A9P6K6Y4_9FUNG</name>
<dbReference type="Proteomes" id="UP000723463">
    <property type="component" value="Unassembled WGS sequence"/>
</dbReference>
<feature type="region of interest" description="Disordered" evidence="1">
    <location>
        <begin position="280"/>
        <end position="307"/>
    </location>
</feature>
<dbReference type="AlphaFoldDB" id="A0A9P6K6Y4"/>
<proteinExistence type="predicted"/>
<dbReference type="SUPFAM" id="SSF52047">
    <property type="entry name" value="RNI-like"/>
    <property type="match status" value="1"/>
</dbReference>
<accession>A0A9P6K6Y4</accession>
<dbReference type="InterPro" id="IPR032675">
    <property type="entry name" value="LRR_dom_sf"/>
</dbReference>
<dbReference type="EMBL" id="JAAAXW010000021">
    <property type="protein sequence ID" value="KAF9549196.1"/>
    <property type="molecule type" value="Genomic_DNA"/>
</dbReference>
<evidence type="ECO:0000313" key="3">
    <source>
        <dbReference type="Proteomes" id="UP000723463"/>
    </source>
</evidence>
<gene>
    <name evidence="2" type="ORF">EC957_004496</name>
</gene>
<evidence type="ECO:0000256" key="1">
    <source>
        <dbReference type="SAM" id="MobiDB-lite"/>
    </source>
</evidence>
<protein>
    <recommendedName>
        <fullName evidence="4">F-box domain-containing protein</fullName>
    </recommendedName>
</protein>
<feature type="compositionally biased region" description="Low complexity" evidence="1">
    <location>
        <begin position="442"/>
        <end position="458"/>
    </location>
</feature>
<keyword evidence="3" id="KW-1185">Reference proteome</keyword>